<evidence type="ECO:0000259" key="2">
    <source>
        <dbReference type="PROSITE" id="PS51782"/>
    </source>
</evidence>
<evidence type="ECO:0000313" key="3">
    <source>
        <dbReference type="EMBL" id="RDH81123.1"/>
    </source>
</evidence>
<accession>A0A370D884</accession>
<dbReference type="EMBL" id="QFXC01000013">
    <property type="protein sequence ID" value="RDH81123.1"/>
    <property type="molecule type" value="Genomic_DNA"/>
</dbReference>
<protein>
    <recommendedName>
        <fullName evidence="2">LysM domain-containing protein</fullName>
    </recommendedName>
</protein>
<dbReference type="PANTHER" id="PTHR38731:SF1">
    <property type="entry name" value="FECR PROTEIN DOMAIN-CONTAINING PROTEIN"/>
    <property type="match status" value="1"/>
</dbReference>
<keyword evidence="4" id="KW-1185">Reference proteome</keyword>
<reference evidence="3 4" key="1">
    <citation type="journal article" date="2018" name="ISME J.">
        <title>Endosymbiont genomes yield clues of tubeworm success.</title>
        <authorList>
            <person name="Li Y."/>
            <person name="Liles M.R."/>
            <person name="Halanych K.M."/>
        </authorList>
    </citation>
    <scope>NUCLEOTIDE SEQUENCE [LARGE SCALE GENOMIC DNA]</scope>
    <source>
        <strain evidence="3">A1464</strain>
    </source>
</reference>
<name>A0A370D884_9GAMM</name>
<dbReference type="Pfam" id="PF04773">
    <property type="entry name" value="FecR"/>
    <property type="match status" value="1"/>
</dbReference>
<keyword evidence="1" id="KW-0472">Membrane</keyword>
<evidence type="ECO:0000313" key="4">
    <source>
        <dbReference type="Proteomes" id="UP000254266"/>
    </source>
</evidence>
<feature type="domain" description="LysM" evidence="2">
    <location>
        <begin position="49"/>
        <end position="104"/>
    </location>
</feature>
<dbReference type="InterPro" id="IPR018392">
    <property type="entry name" value="LysM"/>
</dbReference>
<sequence length="681" mass="72729">MRTEIFQGRKYLYPEILMYKTINTKYLISLLLISSLFTTELYAGISNGTHWIIKPGDSLYKIARTVFPDSAKQQAKLRKELVSQNPIAFKNGAGNISVGDKLQLPDFAIKQNKPAIKVAPVVAAKKIPATNNTTSKPIIKNVTTAAPVDKLQTTTDQLITPDPADIIGKVIINVGDLNAQNRGAMRKLNRRSSIYKGDTISTGGKSLTQIRLKDGALLSLRPHTEIKIAEFRYNGREDGSEQSILELLKGGFRTITGVIGHRNKQNYQVRTSVATIGIRGTHYSLVLCQQSSCSDGDNNVDDGLYGGVADGSIVIENQTGIHQFNNDQFFKLTSSSAIPVEFLTPPSVFTLKNNGGKFASLKKSKHIPSKDVNARARRLAVIIQPNQLDPVKPPKPLIGDLNTPPVAEFQPDLAPDGAGMLLAFNQSTINTAITGTSASVIIAPNNNNQIILGPNRTPVAGREISANETGELVNHELVMTSPEGSFATLVPSSIGGSAALGVNWGRWNGDFILLENGARVPTKDNFHYIYTENLTTPTQLANLGGIKGASVTYTAVDGTLPTNHLGDVGSNLATINMGADFIAQEITFYDVDTSITTSNGTAFFQAGIISPVAFQDLSRDFAITGTSCDNGSGCTGTANVLFVGSEAAGAITSYQIHDDNGQGGISGTALLAEGQGQTPIQ</sequence>
<comment type="caution">
    <text evidence="3">The sequence shown here is derived from an EMBL/GenBank/DDBJ whole genome shotgun (WGS) entry which is preliminary data.</text>
</comment>
<evidence type="ECO:0000256" key="1">
    <source>
        <dbReference type="SAM" id="Phobius"/>
    </source>
</evidence>
<organism evidence="3 4">
    <name type="scientific">endosymbiont of Galathealinum brachiosum</name>
    <dbReference type="NCBI Taxonomy" id="2200906"/>
    <lineage>
        <taxon>Bacteria</taxon>
        <taxon>Pseudomonadati</taxon>
        <taxon>Pseudomonadota</taxon>
        <taxon>Gammaproteobacteria</taxon>
        <taxon>sulfur-oxidizing symbionts</taxon>
    </lineage>
</organism>
<dbReference type="PANTHER" id="PTHR38731">
    <property type="entry name" value="LIPL45-RELATED LIPOPROTEIN-RELATED"/>
    <property type="match status" value="1"/>
</dbReference>
<proteinExistence type="predicted"/>
<keyword evidence="1" id="KW-1133">Transmembrane helix</keyword>
<keyword evidence="1" id="KW-0812">Transmembrane</keyword>
<feature type="transmembrane region" description="Helical" evidence="1">
    <location>
        <begin position="26"/>
        <end position="45"/>
    </location>
</feature>
<dbReference type="AlphaFoldDB" id="A0A370D884"/>
<dbReference type="PROSITE" id="PS51782">
    <property type="entry name" value="LYSM"/>
    <property type="match status" value="1"/>
</dbReference>
<dbReference type="Proteomes" id="UP000254266">
    <property type="component" value="Unassembled WGS sequence"/>
</dbReference>
<dbReference type="InterPro" id="IPR006860">
    <property type="entry name" value="FecR"/>
</dbReference>
<gene>
    <name evidence="3" type="ORF">DIZ80_13475</name>
</gene>